<dbReference type="Proteomes" id="UP001151760">
    <property type="component" value="Unassembled WGS sequence"/>
</dbReference>
<keyword evidence="2" id="KW-0732">Signal</keyword>
<feature type="compositionally biased region" description="Basic and acidic residues" evidence="1">
    <location>
        <begin position="214"/>
        <end position="233"/>
    </location>
</feature>
<feature type="compositionally biased region" description="Polar residues" evidence="1">
    <location>
        <begin position="201"/>
        <end position="213"/>
    </location>
</feature>
<feature type="region of interest" description="Disordered" evidence="1">
    <location>
        <begin position="100"/>
        <end position="147"/>
    </location>
</feature>
<gene>
    <name evidence="3" type="ORF">Tco_0769278</name>
</gene>
<evidence type="ECO:0000256" key="2">
    <source>
        <dbReference type="SAM" id="SignalP"/>
    </source>
</evidence>
<comment type="caution">
    <text evidence="3">The sequence shown here is derived from an EMBL/GenBank/DDBJ whole genome shotgun (WGS) entry which is preliminary data.</text>
</comment>
<dbReference type="EMBL" id="BQNB010011137">
    <property type="protein sequence ID" value="GJS86642.1"/>
    <property type="molecule type" value="Genomic_DNA"/>
</dbReference>
<protein>
    <submittedName>
        <fullName evidence="3">Uncharacterized protein</fullName>
    </submittedName>
</protein>
<reference evidence="3" key="1">
    <citation type="journal article" date="2022" name="Int. J. Mol. Sci.">
        <title>Draft Genome of Tanacetum Coccineum: Genomic Comparison of Closely Related Tanacetum-Family Plants.</title>
        <authorList>
            <person name="Yamashiro T."/>
            <person name="Shiraishi A."/>
            <person name="Nakayama K."/>
            <person name="Satake H."/>
        </authorList>
    </citation>
    <scope>NUCLEOTIDE SEQUENCE</scope>
</reference>
<feature type="signal peptide" evidence="2">
    <location>
        <begin position="1"/>
        <end position="22"/>
    </location>
</feature>
<name>A0ABQ4Z9V2_9ASTR</name>
<feature type="region of interest" description="Disordered" evidence="1">
    <location>
        <begin position="262"/>
        <end position="285"/>
    </location>
</feature>
<keyword evidence="4" id="KW-1185">Reference proteome</keyword>
<feature type="chain" id="PRO_5047205239" evidence="2">
    <location>
        <begin position="23"/>
        <end position="434"/>
    </location>
</feature>
<feature type="region of interest" description="Disordered" evidence="1">
    <location>
        <begin position="198"/>
        <end position="247"/>
    </location>
</feature>
<reference evidence="3" key="2">
    <citation type="submission" date="2022-01" db="EMBL/GenBank/DDBJ databases">
        <authorList>
            <person name="Yamashiro T."/>
            <person name="Shiraishi A."/>
            <person name="Satake H."/>
            <person name="Nakayama K."/>
        </authorList>
    </citation>
    <scope>NUCLEOTIDE SEQUENCE</scope>
</reference>
<sequence length="434" mass="47164">MLNGFICFIDLLLAWRTFTILGYVRQYPSIRPHLRDSIVVVIGKDLAQGVPNKDCLLDPNSSGSDQENQSPTSVLSAGGSNMFALGDLCSPNIGSGSSPSSAVSYANGVKPGESSNFEPELLPDQENASSPPTIMESCVEEKESSPEVGSAQSLELFGKTVVNLMLITSLPSGAPVYYMRFLDENSGASTFVTPFGLGMQNKGSSRGSNTSDTRSSRLKEKEKKHVIRSERSPFTKHQNKGGDTEKKEKYLKGFVPYKRCIAQRETNSSGEEREEQRKKLKVDDEELQKMESGPSYNINLKGHLKQMLKELKTEKGRELALHGGGGDKAQNERAAPELIKDNPKIIGEAKPPHAFSIVDVVSACVHGRSDVAAKAASSDKTAARIAMHMSGDRTPVNAKMALDIIGFESWTDKRKLDGQPELSSTSSQTRPPTP</sequence>
<evidence type="ECO:0000313" key="3">
    <source>
        <dbReference type="EMBL" id="GJS86642.1"/>
    </source>
</evidence>
<feature type="region of interest" description="Disordered" evidence="1">
    <location>
        <begin position="413"/>
        <end position="434"/>
    </location>
</feature>
<accession>A0ABQ4Z9V2</accession>
<feature type="compositionally biased region" description="Polar residues" evidence="1">
    <location>
        <begin position="59"/>
        <end position="74"/>
    </location>
</feature>
<evidence type="ECO:0000313" key="4">
    <source>
        <dbReference type="Proteomes" id="UP001151760"/>
    </source>
</evidence>
<feature type="region of interest" description="Disordered" evidence="1">
    <location>
        <begin position="53"/>
        <end position="74"/>
    </location>
</feature>
<feature type="compositionally biased region" description="Low complexity" evidence="1">
    <location>
        <begin position="423"/>
        <end position="434"/>
    </location>
</feature>
<organism evidence="3 4">
    <name type="scientific">Tanacetum coccineum</name>
    <dbReference type="NCBI Taxonomy" id="301880"/>
    <lineage>
        <taxon>Eukaryota</taxon>
        <taxon>Viridiplantae</taxon>
        <taxon>Streptophyta</taxon>
        <taxon>Embryophyta</taxon>
        <taxon>Tracheophyta</taxon>
        <taxon>Spermatophyta</taxon>
        <taxon>Magnoliopsida</taxon>
        <taxon>eudicotyledons</taxon>
        <taxon>Gunneridae</taxon>
        <taxon>Pentapetalae</taxon>
        <taxon>asterids</taxon>
        <taxon>campanulids</taxon>
        <taxon>Asterales</taxon>
        <taxon>Asteraceae</taxon>
        <taxon>Asteroideae</taxon>
        <taxon>Anthemideae</taxon>
        <taxon>Anthemidinae</taxon>
        <taxon>Tanacetum</taxon>
    </lineage>
</organism>
<evidence type="ECO:0000256" key="1">
    <source>
        <dbReference type="SAM" id="MobiDB-lite"/>
    </source>
</evidence>
<proteinExistence type="predicted"/>